<sequence length="89" mass="9741">MDFASFLRAVFALALTLGLIGLAAVALRRYGPDAMARLSAQKKDRRLKVVESLVLDPTRRLLIVECDGREQMILLGEGRVIADLSKDAA</sequence>
<evidence type="ECO:0008006" key="9">
    <source>
        <dbReference type="Google" id="ProtNLM"/>
    </source>
</evidence>
<dbReference type="AlphaFoldDB" id="A0A328BF31"/>
<organism evidence="7 8">
    <name type="scientific">Phenylobacterium kunshanense</name>
    <dbReference type="NCBI Taxonomy" id="1445034"/>
    <lineage>
        <taxon>Bacteria</taxon>
        <taxon>Pseudomonadati</taxon>
        <taxon>Pseudomonadota</taxon>
        <taxon>Alphaproteobacteria</taxon>
        <taxon>Caulobacterales</taxon>
        <taxon>Caulobacteraceae</taxon>
        <taxon>Phenylobacterium</taxon>
    </lineage>
</organism>
<evidence type="ECO:0000256" key="2">
    <source>
        <dbReference type="ARBA" id="ARBA00022475"/>
    </source>
</evidence>
<evidence type="ECO:0000256" key="3">
    <source>
        <dbReference type="ARBA" id="ARBA00022692"/>
    </source>
</evidence>
<keyword evidence="5 6" id="KW-0472">Membrane</keyword>
<dbReference type="GO" id="GO:0016020">
    <property type="term" value="C:membrane"/>
    <property type="evidence" value="ECO:0007669"/>
    <property type="project" value="InterPro"/>
</dbReference>
<evidence type="ECO:0000256" key="5">
    <source>
        <dbReference type="ARBA" id="ARBA00023136"/>
    </source>
</evidence>
<evidence type="ECO:0000256" key="4">
    <source>
        <dbReference type="ARBA" id="ARBA00022989"/>
    </source>
</evidence>
<gene>
    <name evidence="7" type="ORF">DJ019_15705</name>
</gene>
<proteinExistence type="predicted"/>
<dbReference type="InterPro" id="IPR022781">
    <property type="entry name" value="Flagellar_biosynth_FliO"/>
</dbReference>
<accession>A0A328BF31</accession>
<dbReference type="EMBL" id="QFYS01000007">
    <property type="protein sequence ID" value="RAK63698.1"/>
    <property type="molecule type" value="Genomic_DNA"/>
</dbReference>
<dbReference type="Proteomes" id="UP000249524">
    <property type="component" value="Unassembled WGS sequence"/>
</dbReference>
<evidence type="ECO:0000256" key="6">
    <source>
        <dbReference type="SAM" id="Phobius"/>
    </source>
</evidence>
<keyword evidence="8" id="KW-1185">Reference proteome</keyword>
<reference evidence="7 8" key="1">
    <citation type="submission" date="2018-05" db="EMBL/GenBank/DDBJ databases">
        <authorList>
            <person name="Lanie J.A."/>
            <person name="Ng W.-L."/>
            <person name="Kazmierczak K.M."/>
            <person name="Andrzejewski T.M."/>
            <person name="Davidsen T.M."/>
            <person name="Wayne K.J."/>
            <person name="Tettelin H."/>
            <person name="Glass J.I."/>
            <person name="Rusch D."/>
            <person name="Podicherti R."/>
            <person name="Tsui H.-C.T."/>
            <person name="Winkler M.E."/>
        </authorList>
    </citation>
    <scope>NUCLEOTIDE SEQUENCE [LARGE SCALE GENOMIC DNA]</scope>
    <source>
        <strain evidence="7 8">BUT-10</strain>
    </source>
</reference>
<comment type="subcellular location">
    <subcellularLocation>
        <location evidence="1">Cell membrane</location>
    </subcellularLocation>
</comment>
<dbReference type="GO" id="GO:0044781">
    <property type="term" value="P:bacterial-type flagellum organization"/>
    <property type="evidence" value="ECO:0007669"/>
    <property type="project" value="InterPro"/>
</dbReference>
<evidence type="ECO:0000313" key="7">
    <source>
        <dbReference type="EMBL" id="RAK63698.1"/>
    </source>
</evidence>
<protein>
    <recommendedName>
        <fullName evidence="9">Flagellar assembly protein FliO</fullName>
    </recommendedName>
</protein>
<dbReference type="OrthoDB" id="8456606at2"/>
<keyword evidence="3 6" id="KW-0812">Transmembrane</keyword>
<feature type="transmembrane region" description="Helical" evidence="6">
    <location>
        <begin position="6"/>
        <end position="27"/>
    </location>
</feature>
<dbReference type="Pfam" id="PF04347">
    <property type="entry name" value="FliO"/>
    <property type="match status" value="1"/>
</dbReference>
<name>A0A328BF31_9CAUL</name>
<evidence type="ECO:0000313" key="8">
    <source>
        <dbReference type="Proteomes" id="UP000249524"/>
    </source>
</evidence>
<keyword evidence="4 6" id="KW-1133">Transmembrane helix</keyword>
<comment type="caution">
    <text evidence="7">The sequence shown here is derived from an EMBL/GenBank/DDBJ whole genome shotgun (WGS) entry which is preliminary data.</text>
</comment>
<keyword evidence="2" id="KW-1003">Cell membrane</keyword>
<evidence type="ECO:0000256" key="1">
    <source>
        <dbReference type="ARBA" id="ARBA00004236"/>
    </source>
</evidence>